<name>A0A6M8B9T8_9CYAN</name>
<dbReference type="Proteomes" id="UP000505210">
    <property type="component" value="Chromosome"/>
</dbReference>
<organism evidence="5 6">
    <name type="scientific">Thermoleptolyngbya sichuanensis A183</name>
    <dbReference type="NCBI Taxonomy" id="2737172"/>
    <lineage>
        <taxon>Bacteria</taxon>
        <taxon>Bacillati</taxon>
        <taxon>Cyanobacteriota</taxon>
        <taxon>Cyanophyceae</taxon>
        <taxon>Oculatellales</taxon>
        <taxon>Oculatellaceae</taxon>
        <taxon>Thermoleptolyngbya</taxon>
        <taxon>Thermoleptolyngbya sichuanensis</taxon>
    </lineage>
</organism>
<keyword evidence="2" id="KW-0808">Transferase</keyword>
<feature type="coiled-coil region" evidence="3">
    <location>
        <begin position="285"/>
        <end position="354"/>
    </location>
</feature>
<dbReference type="KEGG" id="theu:HPC62_14465"/>
<dbReference type="SUPFAM" id="SSF52540">
    <property type="entry name" value="P-loop containing nucleoside triphosphate hydrolases"/>
    <property type="match status" value="1"/>
</dbReference>
<proteinExistence type="inferred from homology"/>
<dbReference type="Gene3D" id="3.40.50.300">
    <property type="entry name" value="P-loop containing nucleotide triphosphate hydrolases"/>
    <property type="match status" value="1"/>
</dbReference>
<dbReference type="GO" id="GO:0008146">
    <property type="term" value="F:sulfotransferase activity"/>
    <property type="evidence" value="ECO:0007669"/>
    <property type="project" value="InterPro"/>
</dbReference>
<feature type="domain" description="Sulfotransferase" evidence="4">
    <location>
        <begin position="90"/>
        <end position="245"/>
    </location>
</feature>
<dbReference type="EMBL" id="CP053661">
    <property type="protein sequence ID" value="QKD83238.1"/>
    <property type="molecule type" value="Genomic_DNA"/>
</dbReference>
<gene>
    <name evidence="5" type="ORF">HPC62_14465</name>
</gene>
<accession>A0A6M8B9T8</accession>
<evidence type="ECO:0000256" key="3">
    <source>
        <dbReference type="SAM" id="Coils"/>
    </source>
</evidence>
<dbReference type="RefSeq" id="WP_172356782.1">
    <property type="nucleotide sequence ID" value="NZ_CP053661.1"/>
</dbReference>
<dbReference type="InterPro" id="IPR027417">
    <property type="entry name" value="P-loop_NTPase"/>
</dbReference>
<reference evidence="5 6" key="1">
    <citation type="submission" date="2020-05" db="EMBL/GenBank/DDBJ databases">
        <title>Complete genome sequence of of a novel Thermoleptolyngbya strain isolated from hot springs of Ganzi, Sichuan China.</title>
        <authorList>
            <person name="Tang J."/>
            <person name="Daroch M."/>
            <person name="Li L."/>
            <person name="Waleron K."/>
            <person name="Waleron M."/>
            <person name="Waleron M."/>
        </authorList>
    </citation>
    <scope>NUCLEOTIDE SEQUENCE [LARGE SCALE GENOMIC DNA]</scope>
    <source>
        <strain evidence="5 6">PKUAC-SCTA183</strain>
    </source>
</reference>
<evidence type="ECO:0000259" key="4">
    <source>
        <dbReference type="Pfam" id="PF00685"/>
    </source>
</evidence>
<evidence type="ECO:0000256" key="1">
    <source>
        <dbReference type="ARBA" id="ARBA00005771"/>
    </source>
</evidence>
<evidence type="ECO:0000256" key="2">
    <source>
        <dbReference type="ARBA" id="ARBA00022679"/>
    </source>
</evidence>
<evidence type="ECO:0000313" key="6">
    <source>
        <dbReference type="Proteomes" id="UP000505210"/>
    </source>
</evidence>
<sequence>MNIFHCCTHKTASQWVRAIFSDSRVQEFSGLQPYFYEDELLLKYGVQKPTEKVFNEPFPDNTVITPLYVDYESFCRARAMAHSPSFAFFVTRDPRDMLVSWYFSMKYSHQAIVDDVSLIRELLNSKPEKEGLKQSIRLLDSFDLFESIRSWINASSKDKNIVLIKYEDLTSKNNVKVFMDLFRGFGIDAPENTLREVLEEYRFESLTGRKKGLQDLQAHLRKGIEGDWINFLDDEILEELQNVAGGLPEKLGYKSRDELTWQNLCFYQRLSSEVYSDLCAAETRISSIEGELSSTKQELSSTKQELSLRNSCLAEISQELSHTQEKLATAKSVIKRKSSAVKRLKARVSEQERQLCETVQNLRILENRIKQMESSKFWKIKRFLSSLTTKRCGMYL</sequence>
<protein>
    <recommendedName>
        <fullName evidence="4">Sulfotransferase domain-containing protein</fullName>
    </recommendedName>
</protein>
<dbReference type="Pfam" id="PF00685">
    <property type="entry name" value="Sulfotransfer_1"/>
    <property type="match status" value="1"/>
</dbReference>
<keyword evidence="3" id="KW-0175">Coiled coil</keyword>
<dbReference type="AlphaFoldDB" id="A0A6M8B9T8"/>
<keyword evidence="6" id="KW-1185">Reference proteome</keyword>
<dbReference type="PANTHER" id="PTHR11783">
    <property type="entry name" value="SULFOTRANSFERASE SULT"/>
    <property type="match status" value="1"/>
</dbReference>
<comment type="similarity">
    <text evidence="1">Belongs to the sulfotransferase 1 family.</text>
</comment>
<dbReference type="InterPro" id="IPR000863">
    <property type="entry name" value="Sulfotransferase_dom"/>
</dbReference>
<dbReference type="SUPFAM" id="SSF57997">
    <property type="entry name" value="Tropomyosin"/>
    <property type="match status" value="1"/>
</dbReference>
<evidence type="ECO:0000313" key="5">
    <source>
        <dbReference type="EMBL" id="QKD83238.1"/>
    </source>
</evidence>